<keyword evidence="5" id="KW-1185">Reference proteome</keyword>
<protein>
    <recommendedName>
        <fullName evidence="3">SUEL-type lectin domain-containing protein</fullName>
    </recommendedName>
</protein>
<reference evidence="4" key="1">
    <citation type="journal article" date="2023" name="Mol. Biol. Evol.">
        <title>Third-Generation Sequencing Reveals the Adaptive Role of the Epigenome in Three Deep-Sea Polychaetes.</title>
        <authorList>
            <person name="Perez M."/>
            <person name="Aroh O."/>
            <person name="Sun Y."/>
            <person name="Lan Y."/>
            <person name="Juniper S.K."/>
            <person name="Young C.R."/>
            <person name="Angers B."/>
            <person name="Qian P.Y."/>
        </authorList>
    </citation>
    <scope>NUCLEOTIDE SEQUENCE</scope>
    <source>
        <strain evidence="4">P08H-3</strain>
    </source>
</reference>
<dbReference type="InterPro" id="IPR000922">
    <property type="entry name" value="Lectin_gal-bd_dom"/>
</dbReference>
<evidence type="ECO:0000313" key="5">
    <source>
        <dbReference type="Proteomes" id="UP001208570"/>
    </source>
</evidence>
<keyword evidence="2" id="KW-1133">Transmembrane helix</keyword>
<dbReference type="PANTHER" id="PTHR46780">
    <property type="entry name" value="PROTEIN EVA-1"/>
    <property type="match status" value="1"/>
</dbReference>
<evidence type="ECO:0000256" key="1">
    <source>
        <dbReference type="SAM" id="Coils"/>
    </source>
</evidence>
<dbReference type="GO" id="GO:0030246">
    <property type="term" value="F:carbohydrate binding"/>
    <property type="evidence" value="ECO:0007669"/>
    <property type="project" value="InterPro"/>
</dbReference>
<name>A0AAD9MT59_9ANNE</name>
<dbReference type="EMBL" id="JAODUP010000864">
    <property type="protein sequence ID" value="KAK2143213.1"/>
    <property type="molecule type" value="Genomic_DNA"/>
</dbReference>
<feature type="transmembrane region" description="Helical" evidence="2">
    <location>
        <begin position="330"/>
        <end position="354"/>
    </location>
</feature>
<dbReference type="Pfam" id="PF02140">
    <property type="entry name" value="SUEL_Lectin"/>
    <property type="match status" value="1"/>
</dbReference>
<evidence type="ECO:0000259" key="3">
    <source>
        <dbReference type="PROSITE" id="PS50228"/>
    </source>
</evidence>
<dbReference type="InterPro" id="IPR043159">
    <property type="entry name" value="Lectin_gal-bd_sf"/>
</dbReference>
<comment type="caution">
    <text evidence="4">The sequence shown here is derived from an EMBL/GenBank/DDBJ whole genome shotgun (WGS) entry which is preliminary data.</text>
</comment>
<dbReference type="Gene3D" id="2.60.120.740">
    <property type="match status" value="1"/>
</dbReference>
<evidence type="ECO:0000313" key="4">
    <source>
        <dbReference type="EMBL" id="KAK2143213.1"/>
    </source>
</evidence>
<feature type="domain" description="SUEL-type lectin" evidence="3">
    <location>
        <begin position="36"/>
        <end position="125"/>
    </location>
</feature>
<keyword evidence="2" id="KW-0812">Transmembrane</keyword>
<evidence type="ECO:0000256" key="2">
    <source>
        <dbReference type="SAM" id="Phobius"/>
    </source>
</evidence>
<dbReference type="PROSITE" id="PS50228">
    <property type="entry name" value="SUEL_LECTIN"/>
    <property type="match status" value="1"/>
</dbReference>
<accession>A0AAD9MT59</accession>
<proteinExistence type="predicted"/>
<feature type="coiled-coil region" evidence="1">
    <location>
        <begin position="367"/>
        <end position="394"/>
    </location>
</feature>
<dbReference type="AlphaFoldDB" id="A0AAD9MT59"/>
<dbReference type="CDD" id="cd22823">
    <property type="entry name" value="Gal_Rha_Lectin"/>
    <property type="match status" value="1"/>
</dbReference>
<keyword evidence="2" id="KW-0472">Membrane</keyword>
<dbReference type="Proteomes" id="UP001208570">
    <property type="component" value="Unassembled WGS sequence"/>
</dbReference>
<keyword evidence="1" id="KW-0175">Coiled coil</keyword>
<gene>
    <name evidence="4" type="ORF">LSH36_864g00067</name>
</gene>
<organism evidence="4 5">
    <name type="scientific">Paralvinella palmiformis</name>
    <dbReference type="NCBI Taxonomy" id="53620"/>
    <lineage>
        <taxon>Eukaryota</taxon>
        <taxon>Metazoa</taxon>
        <taxon>Spiralia</taxon>
        <taxon>Lophotrochozoa</taxon>
        <taxon>Annelida</taxon>
        <taxon>Polychaeta</taxon>
        <taxon>Sedentaria</taxon>
        <taxon>Canalipalpata</taxon>
        <taxon>Terebellida</taxon>
        <taxon>Terebelliformia</taxon>
        <taxon>Alvinellidae</taxon>
        <taxon>Paralvinella</taxon>
    </lineage>
</organism>
<sequence length="557" mass="62531">MRPLSDKQRRLSAREVTKGNYVSFGYPKNRGYLKEYCETELFQPRCGRNEVIVMSRARYGRMQIGRCVKKNLGYMGCHSSVLTLLDQKCSGRTSCQVRIPDPALDATKPCLEELKTYLEAQYQCVRVSQPSFTCSNNKQWVLTAPAGYITNAVVMDTNCGSMTSPLMIRALPGQKINLTLYNFDPILPQSHRQYNEPETGCDTYAHVIDKAAERSVPVCRGGARLGHVYVSANRSLELVLYKTRSDGYQHGPFVLYYEAIGCADITPPEGMWVKRRENEAQVGCHVTREVWTLVCVDGDWLGEISNCSKSIVLKSGDQQKRPHIGLSHGVSVIIIVTIAIGIGIAVLLCGIFVIKRMRKVSGRSGSNESHVTRATDEQEELEQLKVNYDNETRNSAKCRASEPEILQHVIYDKTNVNHGGYSPLHTCLHEAAHAQLATPEVLWKTNAHAPSQSEYEVRKCGMHKDNVAFVQPCTLTSFSDRTNSINKDPDPVASSSDVLDVHTYRPSEGQSVRSFHDTVYADRTGTCVHGRERVSRNPRNIYEPRRTRVLYTLNNSF</sequence>